<dbReference type="GO" id="GO:0007165">
    <property type="term" value="P:signal transduction"/>
    <property type="evidence" value="ECO:0007669"/>
    <property type="project" value="InterPro"/>
</dbReference>
<feature type="domain" description="RGS" evidence="4">
    <location>
        <begin position="697"/>
        <end position="814"/>
    </location>
</feature>
<dbReference type="InterPro" id="IPR029071">
    <property type="entry name" value="Ubiquitin-like_domsf"/>
</dbReference>
<feature type="region of interest" description="Disordered" evidence="2">
    <location>
        <begin position="619"/>
        <end position="653"/>
    </location>
</feature>
<dbReference type="GO" id="GO:0005737">
    <property type="term" value="C:cytoplasm"/>
    <property type="evidence" value="ECO:0007669"/>
    <property type="project" value="TreeGrafter"/>
</dbReference>
<dbReference type="PANTHER" id="PTHR45945">
    <property type="entry name" value="REGULATOR OF G-PROTEIN SIGNALING LOCO"/>
    <property type="match status" value="1"/>
</dbReference>
<dbReference type="InterPro" id="IPR011993">
    <property type="entry name" value="PH-like_dom_sf"/>
</dbReference>
<name>A0AAJ6VLY3_9HYME</name>
<keyword evidence="1" id="KW-0343">GTPase activation</keyword>
<protein>
    <submittedName>
        <fullName evidence="7">Regulator of G-protein signaling loco</fullName>
    </submittedName>
</protein>
<dbReference type="GO" id="GO:0008277">
    <property type="term" value="P:regulation of G protein-coupled receptor signaling pathway"/>
    <property type="evidence" value="ECO:0007669"/>
    <property type="project" value="TreeGrafter"/>
</dbReference>
<feature type="compositionally biased region" description="Polar residues" evidence="2">
    <location>
        <begin position="622"/>
        <end position="644"/>
    </location>
</feature>
<dbReference type="SUPFAM" id="SSF50729">
    <property type="entry name" value="PH domain-like"/>
    <property type="match status" value="1"/>
</dbReference>
<keyword evidence="6" id="KW-1185">Reference proteome</keyword>
<dbReference type="Pfam" id="PF02196">
    <property type="entry name" value="RBD"/>
    <property type="match status" value="1"/>
</dbReference>
<evidence type="ECO:0000256" key="1">
    <source>
        <dbReference type="ARBA" id="ARBA00022468"/>
    </source>
</evidence>
<gene>
    <name evidence="7" type="primary">LOC105359718</name>
</gene>
<dbReference type="InterPro" id="IPR036305">
    <property type="entry name" value="RGS_sf"/>
</dbReference>
<dbReference type="InterPro" id="IPR001478">
    <property type="entry name" value="PDZ"/>
</dbReference>
<dbReference type="InterPro" id="IPR006020">
    <property type="entry name" value="PTB/PI_dom"/>
</dbReference>
<dbReference type="PROSITE" id="PS50132">
    <property type="entry name" value="RGS"/>
    <property type="match status" value="1"/>
</dbReference>
<evidence type="ECO:0000259" key="5">
    <source>
        <dbReference type="PROSITE" id="PS50898"/>
    </source>
</evidence>
<feature type="region of interest" description="Disordered" evidence="2">
    <location>
        <begin position="1124"/>
        <end position="1152"/>
    </location>
</feature>
<dbReference type="GO" id="GO:0048699">
    <property type="term" value="P:generation of neurons"/>
    <property type="evidence" value="ECO:0007669"/>
    <property type="project" value="UniProtKB-ARBA"/>
</dbReference>
<dbReference type="Gene3D" id="1.10.167.10">
    <property type="entry name" value="Regulator of G-protein Signalling 4, domain 2"/>
    <property type="match status" value="1"/>
</dbReference>
<dbReference type="SUPFAM" id="SSF54236">
    <property type="entry name" value="Ubiquitin-like"/>
    <property type="match status" value="2"/>
</dbReference>
<dbReference type="InterPro" id="IPR016137">
    <property type="entry name" value="RGS"/>
</dbReference>
<dbReference type="InterPro" id="IPR024066">
    <property type="entry name" value="RGS_subdom1/3"/>
</dbReference>
<sequence length="1368" mass="152347">MFNCLDGVIRYSHQCDRMQQQQQQQHHSRRKKKRVNYGTRMVELNRGGKGFGFTISGQQPCILSCIVPGSPAELAGLRSGDYLVSVNGRRVGKAPHDDVVRFIGRSNGLLRLRIAENYYSDSSDEDETEVKIRSRPRYRSRSSNASGSSGLSTSLYPQCRVAKVVRDLQSGAMFDASAARLSILSNSHRWNMSSPLPPPPPPSSRKRDSEKIVHRAVLGYLGTIDIPNHLRSLSMASLVKKCIKRIKAERRNPTTVLLTIHVANIKLANTEGRVIAEYPSYRIVYCNFFSNEDKLHFGILTKSISDCADETSENQENGGCSNSCHVFKIYSKLSDHVIHASTCAAFGFVCTKANELNNPCQEFPVSCDGLVGAIQTLYIADSTEGEANLFHKRRSHRDTQPSPQPSSISTSTAHSSNSDSGIGFKDECGCHSDRNLNVEYLPRYYDGSIVVSSLGRNGKDQGESKLTVRALSDPRWNDFSRTLGFTSSISGFRACEHRELSDYPEENILGDWQQLRDRGTRGGSGGEGSIVSCPAVPSGRFAQRQCQRSKASSTCARSSPRYTSSLSVGTLTGRPPAATKAISKSAGNFFGVRLEPELVPERLSPKVYTSSMRAEKGCSIENLKTSPGSTSQSDHGNTTKSLPHNHTGKANDKLPRAWGSLQEIRKVAGCELDNCILGSTESCDKTAGCGVHTWAQSFEKLLEDPKGLQTFAKYLRKEISHENIYFWAACERYSDTEDLADRKRLATQIYQRHLSNNASEPVNVDSHASGQITSELLNTAPANLFVQAQKQVFNLMKFDSYPRFLRSDIYRKCLETGYDNEDISPEDGDLFLTNSPSIKLKKSHSDAEDRCRKSILPWHRKNRSKSKDRGESEYNKTPNRGEKIYKSFSTIQRDNEGNNDDDNVSISSSRSSLASWDLALRQSFTKHSASSCEGQSSEKRETHVSKCAGLCRVILPDGSTTVIPTSHSDSVRDVVTRLLDKRALRYSNYDVLMLTTNEIINLKYPSSVLASQEVEVVLTKVIKVDLPSRRVISVVAHKGKTLKEVLKPLLHKYGFKLDLVTIWADGHPVSIDIPAINSPSRLAVTSNNKEIIDDAALFKTPNVPRGQPTLDEITNKVFEELRVGKSNNKYEGDEGSSKSDDQKSEGSSNLSSKLFSKDSTLHFKRKLKSKSNISDRSSSDCGIDESNRPHPPLIAKLRNGVKLQLPSRFDGDGKNLYEGLKRAQRLRLDDQRGIEINFELPEFLKNKENGKSLDDKKRRKSRVTSGNNEYSKFYDSEEGRPILERCFDSSSSLDDTIIDTDKTIVENGNYQLDSTKMCNQNLPKISPTKLSKPPPLPPKPKSLSNSLRNNVLPLRPFQRVVNYDKKTI</sequence>
<feature type="region of interest" description="Disordered" evidence="2">
    <location>
        <begin position="549"/>
        <end position="574"/>
    </location>
</feature>
<dbReference type="SMART" id="SM00228">
    <property type="entry name" value="PDZ"/>
    <property type="match status" value="1"/>
</dbReference>
<feature type="compositionally biased region" description="Low complexity" evidence="2">
    <location>
        <begin position="141"/>
        <end position="152"/>
    </location>
</feature>
<accession>A0AAJ6VLY3</accession>
<dbReference type="SMART" id="SM00455">
    <property type="entry name" value="RBD"/>
    <property type="match status" value="2"/>
</dbReference>
<dbReference type="Pfam" id="PF00615">
    <property type="entry name" value="RGS"/>
    <property type="match status" value="1"/>
</dbReference>
<dbReference type="GeneID" id="105359718"/>
<dbReference type="InterPro" id="IPR036034">
    <property type="entry name" value="PDZ_sf"/>
</dbReference>
<dbReference type="Proteomes" id="UP000695007">
    <property type="component" value="Unplaced"/>
</dbReference>
<feature type="region of interest" description="Disordered" evidence="2">
    <location>
        <begin position="1166"/>
        <end position="1195"/>
    </location>
</feature>
<dbReference type="InterPro" id="IPR003116">
    <property type="entry name" value="RBD_dom"/>
</dbReference>
<dbReference type="FunFam" id="1.10.167.10:FF:000001">
    <property type="entry name" value="Putative regulator of g-protein signaling 12"/>
    <property type="match status" value="1"/>
</dbReference>
<dbReference type="SMART" id="SM00462">
    <property type="entry name" value="PTB"/>
    <property type="match status" value="1"/>
</dbReference>
<dbReference type="RefSeq" id="XP_011494673.1">
    <property type="nucleotide sequence ID" value="XM_011496371.1"/>
</dbReference>
<evidence type="ECO:0000259" key="4">
    <source>
        <dbReference type="PROSITE" id="PS50132"/>
    </source>
</evidence>
<dbReference type="InterPro" id="IPR044926">
    <property type="entry name" value="RGS_subdomain_2"/>
</dbReference>
<feature type="region of interest" description="Disordered" evidence="2">
    <location>
        <begin position="123"/>
        <end position="152"/>
    </location>
</feature>
<dbReference type="PROSITE" id="PS50106">
    <property type="entry name" value="PDZ"/>
    <property type="match status" value="1"/>
</dbReference>
<feature type="compositionally biased region" description="Low complexity" evidence="2">
    <location>
        <begin position="1322"/>
        <end position="1331"/>
    </location>
</feature>
<evidence type="ECO:0000259" key="3">
    <source>
        <dbReference type="PROSITE" id="PS50106"/>
    </source>
</evidence>
<feature type="compositionally biased region" description="Polar residues" evidence="2">
    <location>
        <begin position="549"/>
        <end position="570"/>
    </location>
</feature>
<feature type="compositionally biased region" description="Low complexity" evidence="2">
    <location>
        <begin position="405"/>
        <end position="420"/>
    </location>
</feature>
<feature type="compositionally biased region" description="Low complexity" evidence="2">
    <location>
        <begin position="1170"/>
        <end position="1180"/>
    </location>
</feature>
<dbReference type="Gene3D" id="3.10.20.90">
    <property type="entry name" value="Phosphatidylinositol 3-kinase Catalytic Subunit, Chain A, domain 1"/>
    <property type="match status" value="2"/>
</dbReference>
<dbReference type="CDD" id="cd06710">
    <property type="entry name" value="PDZ_RGS12-like"/>
    <property type="match status" value="1"/>
</dbReference>
<feature type="region of interest" description="Disordered" evidence="2">
    <location>
        <begin position="851"/>
        <end position="885"/>
    </location>
</feature>
<evidence type="ECO:0000256" key="2">
    <source>
        <dbReference type="SAM" id="MobiDB-lite"/>
    </source>
</evidence>
<dbReference type="PANTHER" id="PTHR45945:SF3">
    <property type="entry name" value="REGULATOR OF G-PROTEIN SIGNALING LOCO"/>
    <property type="match status" value="1"/>
</dbReference>
<feature type="region of interest" description="Disordered" evidence="2">
    <location>
        <begin position="1320"/>
        <end position="1348"/>
    </location>
</feature>
<dbReference type="GO" id="GO:0005096">
    <property type="term" value="F:GTPase activator activity"/>
    <property type="evidence" value="ECO:0007669"/>
    <property type="project" value="UniProtKB-KW"/>
</dbReference>
<dbReference type="Gene3D" id="1.10.196.10">
    <property type="match status" value="1"/>
</dbReference>
<dbReference type="SUPFAM" id="SSF48097">
    <property type="entry name" value="Regulator of G-protein signaling, RGS"/>
    <property type="match status" value="1"/>
</dbReference>
<feature type="domain" description="RBD" evidence="5">
    <location>
        <begin position="949"/>
        <end position="1019"/>
    </location>
</feature>
<dbReference type="Pfam" id="PF00595">
    <property type="entry name" value="PDZ"/>
    <property type="match status" value="1"/>
</dbReference>
<dbReference type="KEGG" id="csol:105359718"/>
<dbReference type="GO" id="GO:0005634">
    <property type="term" value="C:nucleus"/>
    <property type="evidence" value="ECO:0007669"/>
    <property type="project" value="TreeGrafter"/>
</dbReference>
<feature type="region of interest" description="Disordered" evidence="2">
    <location>
        <begin position="393"/>
        <end position="420"/>
    </location>
</feature>
<evidence type="ECO:0000313" key="7">
    <source>
        <dbReference type="RefSeq" id="XP_011494673.1"/>
    </source>
</evidence>
<dbReference type="Gene3D" id="2.30.42.10">
    <property type="match status" value="1"/>
</dbReference>
<feature type="region of interest" description="Disordered" evidence="2">
    <location>
        <begin position="190"/>
        <end position="209"/>
    </location>
</feature>
<dbReference type="PRINTS" id="PR01301">
    <property type="entry name" value="RGSPROTEIN"/>
</dbReference>
<dbReference type="PROSITE" id="PS50898">
    <property type="entry name" value="RBD"/>
    <property type="match status" value="1"/>
</dbReference>
<organism evidence="6 7">
    <name type="scientific">Ceratosolen solmsi marchali</name>
    <dbReference type="NCBI Taxonomy" id="326594"/>
    <lineage>
        <taxon>Eukaryota</taxon>
        <taxon>Metazoa</taxon>
        <taxon>Ecdysozoa</taxon>
        <taxon>Arthropoda</taxon>
        <taxon>Hexapoda</taxon>
        <taxon>Insecta</taxon>
        <taxon>Pterygota</taxon>
        <taxon>Neoptera</taxon>
        <taxon>Endopterygota</taxon>
        <taxon>Hymenoptera</taxon>
        <taxon>Apocrita</taxon>
        <taxon>Proctotrupomorpha</taxon>
        <taxon>Chalcidoidea</taxon>
        <taxon>Agaonidae</taxon>
        <taxon>Agaoninae</taxon>
        <taxon>Ceratosolen</taxon>
    </lineage>
</organism>
<feature type="compositionally biased region" description="Basic and acidic residues" evidence="2">
    <location>
        <begin position="865"/>
        <end position="885"/>
    </location>
</feature>
<reference evidence="7" key="1">
    <citation type="submission" date="2025-08" db="UniProtKB">
        <authorList>
            <consortium name="RefSeq"/>
        </authorList>
    </citation>
    <scope>IDENTIFICATION</scope>
</reference>
<dbReference type="CDD" id="cd01817">
    <property type="entry name" value="RBD1_RGS12_like"/>
    <property type="match status" value="1"/>
</dbReference>
<dbReference type="GO" id="GO:0005886">
    <property type="term" value="C:plasma membrane"/>
    <property type="evidence" value="ECO:0007669"/>
    <property type="project" value="TreeGrafter"/>
</dbReference>
<dbReference type="InterPro" id="IPR046995">
    <property type="entry name" value="RGS10/12/14-like"/>
</dbReference>
<dbReference type="SUPFAM" id="SSF50156">
    <property type="entry name" value="PDZ domain-like"/>
    <property type="match status" value="1"/>
</dbReference>
<evidence type="ECO:0000313" key="6">
    <source>
        <dbReference type="Proteomes" id="UP000695007"/>
    </source>
</evidence>
<dbReference type="Gene3D" id="2.30.29.30">
    <property type="entry name" value="Pleckstrin-homology domain (PH domain)/Phosphotyrosine-binding domain (PTB)"/>
    <property type="match status" value="1"/>
</dbReference>
<dbReference type="SMART" id="SM00315">
    <property type="entry name" value="RGS"/>
    <property type="match status" value="1"/>
</dbReference>
<feature type="compositionally biased region" description="Basic and acidic residues" evidence="2">
    <location>
        <begin position="1124"/>
        <end position="1144"/>
    </location>
</feature>
<feature type="domain" description="PDZ" evidence="3">
    <location>
        <begin position="41"/>
        <end position="118"/>
    </location>
</feature>
<proteinExistence type="predicted"/>